<dbReference type="AlphaFoldDB" id="D3B3H1"/>
<feature type="chain" id="PRO_5003040838" evidence="1">
    <location>
        <begin position="23"/>
        <end position="112"/>
    </location>
</feature>
<proteinExistence type="predicted"/>
<evidence type="ECO:0000256" key="1">
    <source>
        <dbReference type="SAM" id="SignalP"/>
    </source>
</evidence>
<dbReference type="Proteomes" id="UP000001396">
    <property type="component" value="Unassembled WGS sequence"/>
</dbReference>
<evidence type="ECO:0000313" key="2">
    <source>
        <dbReference type="EMBL" id="EFA83869.1"/>
    </source>
</evidence>
<dbReference type="EMBL" id="ADBJ01000010">
    <property type="protein sequence ID" value="EFA83869.1"/>
    <property type="molecule type" value="Genomic_DNA"/>
</dbReference>
<sequence>MKSTTTLLIAAIVLCFAFTCYSKKTIEFCEYCIEENNCDTNSSYKCVNFNTGECVLYTDPCGYVPKQYYVKIHESTPLVKITVFMDHRCRQPISEPTKYISYLIIFFKRLDS</sequence>
<reference evidence="2 3" key="1">
    <citation type="journal article" date="2011" name="Genome Res.">
        <title>Phylogeny-wide analysis of social amoeba genomes highlights ancient origins for complex intercellular communication.</title>
        <authorList>
            <person name="Heidel A.J."/>
            <person name="Lawal H.M."/>
            <person name="Felder M."/>
            <person name="Schilde C."/>
            <person name="Helps N.R."/>
            <person name="Tunggal B."/>
            <person name="Rivero F."/>
            <person name="John U."/>
            <person name="Schleicher M."/>
            <person name="Eichinger L."/>
            <person name="Platzer M."/>
            <person name="Noegel A.A."/>
            <person name="Schaap P."/>
            <person name="Gloeckner G."/>
        </authorList>
    </citation>
    <scope>NUCLEOTIDE SEQUENCE [LARGE SCALE GENOMIC DNA]</scope>
    <source>
        <strain evidence="3">ATCC 26659 / Pp 5 / PN500</strain>
    </source>
</reference>
<dbReference type="InParanoid" id="D3B3H1"/>
<accession>D3B3H1</accession>
<dbReference type="GeneID" id="31358462"/>
<comment type="caution">
    <text evidence="2">The sequence shown here is derived from an EMBL/GenBank/DDBJ whole genome shotgun (WGS) entry which is preliminary data.</text>
</comment>
<keyword evidence="1" id="KW-0732">Signal</keyword>
<keyword evidence="3" id="KW-1185">Reference proteome</keyword>
<organism evidence="2 3">
    <name type="scientific">Heterostelium pallidum (strain ATCC 26659 / Pp 5 / PN500)</name>
    <name type="common">Cellular slime mold</name>
    <name type="synonym">Polysphondylium pallidum</name>
    <dbReference type="NCBI Taxonomy" id="670386"/>
    <lineage>
        <taxon>Eukaryota</taxon>
        <taxon>Amoebozoa</taxon>
        <taxon>Evosea</taxon>
        <taxon>Eumycetozoa</taxon>
        <taxon>Dictyostelia</taxon>
        <taxon>Acytosteliales</taxon>
        <taxon>Acytosteliaceae</taxon>
        <taxon>Heterostelium</taxon>
    </lineage>
</organism>
<feature type="signal peptide" evidence="1">
    <location>
        <begin position="1"/>
        <end position="22"/>
    </location>
</feature>
<dbReference type="RefSeq" id="XP_020435986.1">
    <property type="nucleotide sequence ID" value="XM_020573914.1"/>
</dbReference>
<evidence type="ECO:0000313" key="3">
    <source>
        <dbReference type="Proteomes" id="UP000001396"/>
    </source>
</evidence>
<gene>
    <name evidence="2" type="ORF">PPL_02939</name>
</gene>
<name>D3B3H1_HETP5</name>
<protein>
    <submittedName>
        <fullName evidence="2">Uncharacterized protein</fullName>
    </submittedName>
</protein>